<gene>
    <name evidence="1" type="ORF">HOLleu_45148</name>
</gene>
<name>A0A9Q0Y971_HOLLE</name>
<evidence type="ECO:0000313" key="2">
    <source>
        <dbReference type="Proteomes" id="UP001152320"/>
    </source>
</evidence>
<proteinExistence type="predicted"/>
<accession>A0A9Q0Y971</accession>
<dbReference type="OrthoDB" id="10037236at2759"/>
<dbReference type="Proteomes" id="UP001152320">
    <property type="component" value="Unassembled WGS sequence"/>
</dbReference>
<comment type="caution">
    <text evidence="1">The sequence shown here is derived from an EMBL/GenBank/DDBJ whole genome shotgun (WGS) entry which is preliminary data.</text>
</comment>
<keyword evidence="2" id="KW-1185">Reference proteome</keyword>
<dbReference type="EMBL" id="JAIZAY010001956">
    <property type="protein sequence ID" value="KAJ8017440.1"/>
    <property type="molecule type" value="Genomic_DNA"/>
</dbReference>
<reference evidence="1" key="1">
    <citation type="submission" date="2021-10" db="EMBL/GenBank/DDBJ databases">
        <title>Tropical sea cucumber genome reveals ecological adaptation and Cuvierian tubules defense mechanism.</title>
        <authorList>
            <person name="Chen T."/>
        </authorList>
    </citation>
    <scope>NUCLEOTIDE SEQUENCE</scope>
    <source>
        <strain evidence="1">Nanhai2018</strain>
        <tissue evidence="1">Muscle</tissue>
    </source>
</reference>
<organism evidence="1 2">
    <name type="scientific">Holothuria leucospilota</name>
    <name type="common">Black long sea cucumber</name>
    <name type="synonym">Mertensiothuria leucospilota</name>
    <dbReference type="NCBI Taxonomy" id="206669"/>
    <lineage>
        <taxon>Eukaryota</taxon>
        <taxon>Metazoa</taxon>
        <taxon>Echinodermata</taxon>
        <taxon>Eleutherozoa</taxon>
        <taxon>Echinozoa</taxon>
        <taxon>Holothuroidea</taxon>
        <taxon>Aspidochirotacea</taxon>
        <taxon>Aspidochirotida</taxon>
        <taxon>Holothuriidae</taxon>
        <taxon>Holothuria</taxon>
    </lineage>
</organism>
<protein>
    <submittedName>
        <fullName evidence="1">Uncharacterized protein</fullName>
    </submittedName>
</protein>
<evidence type="ECO:0000313" key="1">
    <source>
        <dbReference type="EMBL" id="KAJ8017440.1"/>
    </source>
</evidence>
<sequence>MTVKHFTENNMKHVWAGIRMMSGYFNDTSKNSRLPSTSTIYANELNVFYNRFDCHDFSGENKELHEILSNRF</sequence>
<dbReference type="AlphaFoldDB" id="A0A9Q0Y971"/>